<sequence length="51" mass="5806">DAVITAHVSDTQIKNRTVTKCKNHVAVNDSVRITLDRSIRFTWLQIEALNL</sequence>
<organism evidence="1 2">
    <name type="scientific">Biomphalaria pfeifferi</name>
    <name type="common">Bloodfluke planorb</name>
    <name type="synonym">Freshwater snail</name>
    <dbReference type="NCBI Taxonomy" id="112525"/>
    <lineage>
        <taxon>Eukaryota</taxon>
        <taxon>Metazoa</taxon>
        <taxon>Spiralia</taxon>
        <taxon>Lophotrochozoa</taxon>
        <taxon>Mollusca</taxon>
        <taxon>Gastropoda</taxon>
        <taxon>Heterobranchia</taxon>
        <taxon>Euthyneura</taxon>
        <taxon>Panpulmonata</taxon>
        <taxon>Hygrophila</taxon>
        <taxon>Lymnaeoidea</taxon>
        <taxon>Planorbidae</taxon>
        <taxon>Biomphalaria</taxon>
    </lineage>
</organism>
<dbReference type="EMBL" id="JASAOG010000057">
    <property type="protein sequence ID" value="KAK0057116.1"/>
    <property type="molecule type" value="Genomic_DNA"/>
</dbReference>
<evidence type="ECO:0000313" key="1">
    <source>
        <dbReference type="EMBL" id="KAK0057116.1"/>
    </source>
</evidence>
<dbReference type="Proteomes" id="UP001233172">
    <property type="component" value="Unassembled WGS sequence"/>
</dbReference>
<evidence type="ECO:0000313" key="2">
    <source>
        <dbReference type="Proteomes" id="UP001233172"/>
    </source>
</evidence>
<proteinExistence type="predicted"/>
<feature type="non-terminal residue" evidence="1">
    <location>
        <position position="1"/>
    </location>
</feature>
<accession>A0AAD8BM55</accession>
<keyword evidence="2" id="KW-1185">Reference proteome</keyword>
<protein>
    <submittedName>
        <fullName evidence="1">Uncharacterized protein</fullName>
    </submittedName>
</protein>
<comment type="caution">
    <text evidence="1">The sequence shown here is derived from an EMBL/GenBank/DDBJ whole genome shotgun (WGS) entry which is preliminary data.</text>
</comment>
<gene>
    <name evidence="1" type="ORF">Bpfe_013480</name>
</gene>
<dbReference type="AlphaFoldDB" id="A0AAD8BM55"/>
<reference evidence="1" key="2">
    <citation type="submission" date="2023-04" db="EMBL/GenBank/DDBJ databases">
        <authorList>
            <person name="Bu L."/>
            <person name="Lu L."/>
            <person name="Laidemitt M.R."/>
            <person name="Zhang S.M."/>
            <person name="Mutuku M."/>
            <person name="Mkoji G."/>
            <person name="Steinauer M."/>
            <person name="Loker E.S."/>
        </authorList>
    </citation>
    <scope>NUCLEOTIDE SEQUENCE</scope>
    <source>
        <strain evidence="1">KasaAsao</strain>
        <tissue evidence="1">Whole Snail</tissue>
    </source>
</reference>
<reference evidence="1" key="1">
    <citation type="journal article" date="2023" name="PLoS Negl. Trop. Dis.">
        <title>A genome sequence for Biomphalaria pfeifferi, the major vector snail for the human-infecting parasite Schistosoma mansoni.</title>
        <authorList>
            <person name="Bu L."/>
            <person name="Lu L."/>
            <person name="Laidemitt M.R."/>
            <person name="Zhang S.M."/>
            <person name="Mutuku M."/>
            <person name="Mkoji G."/>
            <person name="Steinauer M."/>
            <person name="Loker E.S."/>
        </authorList>
    </citation>
    <scope>NUCLEOTIDE SEQUENCE</scope>
    <source>
        <strain evidence="1">KasaAsao</strain>
    </source>
</reference>
<name>A0AAD8BM55_BIOPF</name>
<feature type="non-terminal residue" evidence="1">
    <location>
        <position position="51"/>
    </location>
</feature>